<dbReference type="PROSITE" id="PS51257">
    <property type="entry name" value="PROKAR_LIPOPROTEIN"/>
    <property type="match status" value="1"/>
</dbReference>
<sequence length="497" mass="55723">MNLRKNNQFFYLMRASWRVCILGFFLVFWTGCDNGFEELNIDPNNPTKVPSAYLLSSAQQNLIKEIFGMANTSGKDVMGMRYIQMWSSTLYTEEDRYVDIESDFSTIYKGGLTDLYELIRLNTDPNTAVDAALSGPNQNQIAVARIMRAWTFHTLTDIWGDIPYFQAVQGLDFPTPVYDPQADIYADLIAELDAATAEMSLEAGKIQGDIIYDGDMASWKRFAQSLKLRIGMRMSKVDPALAEKTVTEALASGVFTSNEQGASFQYLTAQPNYSPWYYSYYVGTPTLAVANTLIDQLLALEDPRISKYAKIPDNGGQYTGIPYGVSAAVAGSFGNKNVSFPSLEVLSADAQRSLMSYSEVLFIEAEAAARGWITADAATLYNDAIAASMRYWGVDEEDIAPYLAKSEVTFNEANYAKSIGEQKWLAFYMQGVQAWAEWRRLDYPQLLPAPDAANGRGIPRRRGYPLEEINLNRENYAQAIARQGADLLETRIWWDLE</sequence>
<proteinExistence type="predicted"/>
<dbReference type="RefSeq" id="WP_109677163.1">
    <property type="nucleotide sequence ID" value="NZ_QGDT01000014.1"/>
</dbReference>
<protein>
    <submittedName>
        <fullName evidence="1">SusD-like starch-binding protein associating with outer membrane</fullName>
    </submittedName>
</protein>
<dbReference type="Gene3D" id="1.25.40.390">
    <property type="match status" value="1"/>
</dbReference>
<dbReference type="Proteomes" id="UP000245880">
    <property type="component" value="Unassembled WGS sequence"/>
</dbReference>
<dbReference type="EMBL" id="QGDT01000014">
    <property type="protein sequence ID" value="PWJ55247.1"/>
    <property type="molecule type" value="Genomic_DNA"/>
</dbReference>
<dbReference type="InterPro" id="IPR041662">
    <property type="entry name" value="SusD-like_2"/>
</dbReference>
<dbReference type="InterPro" id="IPR011990">
    <property type="entry name" value="TPR-like_helical_dom_sf"/>
</dbReference>
<name>A0A316AYF2_9BACT</name>
<dbReference type="SUPFAM" id="SSF48452">
    <property type="entry name" value="TPR-like"/>
    <property type="match status" value="1"/>
</dbReference>
<dbReference type="Pfam" id="PF12771">
    <property type="entry name" value="SusD-like_2"/>
    <property type="match status" value="1"/>
</dbReference>
<comment type="caution">
    <text evidence="1">The sequence shown here is derived from an EMBL/GenBank/DDBJ whole genome shotgun (WGS) entry which is preliminary data.</text>
</comment>
<reference evidence="1 2" key="1">
    <citation type="submission" date="2018-03" db="EMBL/GenBank/DDBJ databases">
        <title>Genomic Encyclopedia of Archaeal and Bacterial Type Strains, Phase II (KMG-II): from individual species to whole genera.</title>
        <authorList>
            <person name="Goeker M."/>
        </authorList>
    </citation>
    <scope>NUCLEOTIDE SEQUENCE [LARGE SCALE GENOMIC DNA]</scope>
    <source>
        <strain evidence="1 2">DSM 100346</strain>
    </source>
</reference>
<dbReference type="OrthoDB" id="843771at2"/>
<keyword evidence="2" id="KW-1185">Reference proteome</keyword>
<organism evidence="1 2">
    <name type="scientific">Dyadobacter jejuensis</name>
    <dbReference type="NCBI Taxonomy" id="1082580"/>
    <lineage>
        <taxon>Bacteria</taxon>
        <taxon>Pseudomonadati</taxon>
        <taxon>Bacteroidota</taxon>
        <taxon>Cytophagia</taxon>
        <taxon>Cytophagales</taxon>
        <taxon>Spirosomataceae</taxon>
        <taxon>Dyadobacter</taxon>
    </lineage>
</organism>
<evidence type="ECO:0000313" key="1">
    <source>
        <dbReference type="EMBL" id="PWJ55247.1"/>
    </source>
</evidence>
<gene>
    <name evidence="1" type="ORF">CLV98_11415</name>
</gene>
<evidence type="ECO:0000313" key="2">
    <source>
        <dbReference type="Proteomes" id="UP000245880"/>
    </source>
</evidence>
<accession>A0A316AYF2</accession>
<dbReference type="AlphaFoldDB" id="A0A316AYF2"/>